<keyword evidence="1" id="KW-0812">Transmembrane</keyword>
<dbReference type="Proteomes" id="UP000542776">
    <property type="component" value="Unassembled WGS sequence"/>
</dbReference>
<keyword evidence="4" id="KW-1185">Reference proteome</keyword>
<proteinExistence type="predicted"/>
<feature type="transmembrane region" description="Helical" evidence="1">
    <location>
        <begin position="21"/>
        <end position="42"/>
    </location>
</feature>
<protein>
    <submittedName>
        <fullName evidence="3">Flp pilus assembly protein TadG</fullName>
    </submittedName>
</protein>
<sequence length="175" mass="18785">MGRTSCRRFARETSGASALEFAIIAPLFFAILFSVAEAGWMMTRAILLDRALDLAVRELRVDSSDSLTADAVRRLICDEAMVIPNCARSIAVELSRIQSDADFPSASPTCVDRNAGSAPSPQFYGSARATIMLIRVCATATPLTPLLGMGLNMHKDGNDDYNLVSSSAFMTEPGT</sequence>
<dbReference type="EMBL" id="JACIEK010000002">
    <property type="protein sequence ID" value="MBB3997645.1"/>
    <property type="molecule type" value="Genomic_DNA"/>
</dbReference>
<reference evidence="3 4" key="1">
    <citation type="submission" date="2020-08" db="EMBL/GenBank/DDBJ databases">
        <title>Genomic Encyclopedia of Type Strains, Phase IV (KMG-IV): sequencing the most valuable type-strain genomes for metagenomic binning, comparative biology and taxonomic classification.</title>
        <authorList>
            <person name="Goeker M."/>
        </authorList>
    </citation>
    <scope>NUCLEOTIDE SEQUENCE [LARGE SCALE GENOMIC DNA]</scope>
    <source>
        <strain evidence="3 4">DSM 102238</strain>
    </source>
</reference>
<keyword evidence="1" id="KW-0472">Membrane</keyword>
<dbReference type="InterPro" id="IPR012495">
    <property type="entry name" value="TadE-like_dom"/>
</dbReference>
<dbReference type="AlphaFoldDB" id="A0A7W6EAB8"/>
<name>A0A7W6EAB8_9HYPH</name>
<gene>
    <name evidence="3" type="ORF">GGR04_001481</name>
</gene>
<evidence type="ECO:0000259" key="2">
    <source>
        <dbReference type="Pfam" id="PF07811"/>
    </source>
</evidence>
<evidence type="ECO:0000313" key="3">
    <source>
        <dbReference type="EMBL" id="MBB3997645.1"/>
    </source>
</evidence>
<evidence type="ECO:0000256" key="1">
    <source>
        <dbReference type="SAM" id="Phobius"/>
    </source>
</evidence>
<accession>A0A7W6EAB8</accession>
<feature type="domain" description="TadE-like" evidence="2">
    <location>
        <begin position="15"/>
        <end position="57"/>
    </location>
</feature>
<organism evidence="3 4">
    <name type="scientific">Aureimonas pseudogalii</name>
    <dbReference type="NCBI Taxonomy" id="1744844"/>
    <lineage>
        <taxon>Bacteria</taxon>
        <taxon>Pseudomonadati</taxon>
        <taxon>Pseudomonadota</taxon>
        <taxon>Alphaproteobacteria</taxon>
        <taxon>Hyphomicrobiales</taxon>
        <taxon>Aurantimonadaceae</taxon>
        <taxon>Aureimonas</taxon>
    </lineage>
</organism>
<evidence type="ECO:0000313" key="4">
    <source>
        <dbReference type="Proteomes" id="UP000542776"/>
    </source>
</evidence>
<keyword evidence="1" id="KW-1133">Transmembrane helix</keyword>
<dbReference type="Pfam" id="PF07811">
    <property type="entry name" value="TadE"/>
    <property type="match status" value="1"/>
</dbReference>
<comment type="caution">
    <text evidence="3">The sequence shown here is derived from an EMBL/GenBank/DDBJ whole genome shotgun (WGS) entry which is preliminary data.</text>
</comment>